<dbReference type="RefSeq" id="WP_166281453.1">
    <property type="nucleotide sequence ID" value="NZ_JTHE03000043.1"/>
</dbReference>
<evidence type="ECO:0000313" key="2">
    <source>
        <dbReference type="Proteomes" id="UP000031561"/>
    </source>
</evidence>
<dbReference type="EMBL" id="JTHE03000043">
    <property type="protein sequence ID" value="MCM1982582.1"/>
    <property type="molecule type" value="Genomic_DNA"/>
</dbReference>
<proteinExistence type="predicted"/>
<reference evidence="1 2" key="1">
    <citation type="journal article" date="2015" name="Genome Announc.">
        <title>Draft Genome Sequence of Filamentous Marine Cyanobacterium Lyngbya confervoides Strain BDU141951.</title>
        <authorList>
            <person name="Chandrababunaidu M.M."/>
            <person name="Sen D."/>
            <person name="Tripathy S."/>
        </authorList>
    </citation>
    <scope>NUCLEOTIDE SEQUENCE [LARGE SCALE GENOMIC DNA]</scope>
    <source>
        <strain evidence="1 2">BDU141951</strain>
    </source>
</reference>
<dbReference type="PANTHER" id="PTHR33835:SF2">
    <property type="entry name" value="LYSINE-TRNA LIGASE"/>
    <property type="match status" value="1"/>
</dbReference>
<gene>
    <name evidence="1" type="ORF">QQ91_0007060</name>
</gene>
<organism evidence="1 2">
    <name type="scientific">Lyngbya confervoides BDU141951</name>
    <dbReference type="NCBI Taxonomy" id="1574623"/>
    <lineage>
        <taxon>Bacteria</taxon>
        <taxon>Bacillati</taxon>
        <taxon>Cyanobacteriota</taxon>
        <taxon>Cyanophyceae</taxon>
        <taxon>Oscillatoriophycideae</taxon>
        <taxon>Oscillatoriales</taxon>
        <taxon>Microcoleaceae</taxon>
        <taxon>Lyngbya</taxon>
    </lineage>
</organism>
<protein>
    <submittedName>
        <fullName evidence="1">DUF4336 domain-containing protein</fullName>
    </submittedName>
</protein>
<dbReference type="Proteomes" id="UP000031561">
    <property type="component" value="Unassembled WGS sequence"/>
</dbReference>
<dbReference type="AlphaFoldDB" id="A0ABD4T1W9"/>
<name>A0ABD4T1W9_9CYAN</name>
<dbReference type="Pfam" id="PF14234">
    <property type="entry name" value="DUF4336"/>
    <property type="match status" value="1"/>
</dbReference>
<dbReference type="PANTHER" id="PTHR33835">
    <property type="entry name" value="YALI0C07656P"/>
    <property type="match status" value="1"/>
</dbReference>
<comment type="caution">
    <text evidence="1">The sequence shown here is derived from an EMBL/GenBank/DDBJ whole genome shotgun (WGS) entry which is preliminary data.</text>
</comment>
<evidence type="ECO:0000313" key="1">
    <source>
        <dbReference type="EMBL" id="MCM1982582.1"/>
    </source>
</evidence>
<keyword evidence="2" id="KW-1185">Reference proteome</keyword>
<accession>A0ABD4T1W9</accession>
<sequence length="400" mass="45569">MPDNFRSPDYAWSLWPLLPLYPYGQRRTLRREVVPRQIWVFEQIQGIFYVVTPVRMTVIRLQAGGLLVYAPVAPTRECRRLLADLEAEHGAVKYIILPTASGLEHKVFVGPFARQCPEATVYVTPAQWSFPLNLPLNWLGFPKQRTQVLPSQSHRAPFGEEFDYEILQDVDLRLGYFQEVALFHRATQSLLVTDSIVSIPTQPPEVVQLNPYPLLFHAKQTAADPIRDTPAHRVRGWQRIALFSFYFRPHALQVKGVWQTLRESWSASDRSAKAYFGLYPFDWQETWQESFERLSGGGRILVAPILQTLILNRSPAQTLVWVNRIAQWPILRIIPCHLDAPIAATGSQFQQAFSFLRKDANIADPKLPGASLPAADIQFLQNLDQGLLRSGITPPAQEKL</sequence>
<dbReference type="InterPro" id="IPR025638">
    <property type="entry name" value="DUF4336"/>
</dbReference>